<feature type="DNA-binding region" description="H-T-H motif" evidence="2">
    <location>
        <begin position="29"/>
        <end position="48"/>
    </location>
</feature>
<gene>
    <name evidence="4" type="ORF">I6N95_21905</name>
</gene>
<dbReference type="Pfam" id="PF00440">
    <property type="entry name" value="TetR_N"/>
    <property type="match status" value="1"/>
</dbReference>
<dbReference type="AlphaFoldDB" id="A0A940P999"/>
<reference evidence="4" key="1">
    <citation type="submission" date="2020-12" db="EMBL/GenBank/DDBJ databases">
        <title>Vagococcus allomyrinae sp. nov. and Enterococcus lavae sp. nov., isolated from the larvae of Allomyrina dichotoma.</title>
        <authorList>
            <person name="Lee S.D."/>
        </authorList>
    </citation>
    <scope>NUCLEOTIDE SEQUENCE</scope>
    <source>
        <strain evidence="4">BWB3-3</strain>
    </source>
</reference>
<name>A0A940P999_9ENTE</name>
<proteinExistence type="predicted"/>
<sequence>MARKKTITKDQILTAAYDIVATEGFSRFTARNIASKMKCSTQPIYLEFKNMDDLKAALFEKIETYLRDVVFARVVTGDPLLDMNLNYVRFATEEKVLYRSLYLEGHSGEAMLNQFSHDLFMENINKDPELSQLDTEMKTAIFSGTWIVATGIASLKSGGLINPTDDNIKALLNDVISSVTKNDKNQILTKPVKEKQA</sequence>
<keyword evidence="1 2" id="KW-0238">DNA-binding</keyword>
<dbReference type="GO" id="GO:0003677">
    <property type="term" value="F:DNA binding"/>
    <property type="evidence" value="ECO:0007669"/>
    <property type="project" value="UniProtKB-UniRule"/>
</dbReference>
<protein>
    <submittedName>
        <fullName evidence="4">TetR/AcrR family transcriptional regulator</fullName>
    </submittedName>
</protein>
<dbReference type="InterPro" id="IPR009057">
    <property type="entry name" value="Homeodomain-like_sf"/>
</dbReference>
<dbReference type="PROSITE" id="PS50977">
    <property type="entry name" value="HTH_TETR_2"/>
    <property type="match status" value="1"/>
</dbReference>
<dbReference type="EMBL" id="JAEEGA010000018">
    <property type="protein sequence ID" value="MBP1043687.1"/>
    <property type="molecule type" value="Genomic_DNA"/>
</dbReference>
<evidence type="ECO:0000259" key="3">
    <source>
        <dbReference type="PROSITE" id="PS50977"/>
    </source>
</evidence>
<accession>A0A940P999</accession>
<keyword evidence="5" id="KW-1185">Reference proteome</keyword>
<evidence type="ECO:0000256" key="1">
    <source>
        <dbReference type="ARBA" id="ARBA00023125"/>
    </source>
</evidence>
<organism evidence="4 5">
    <name type="scientific">Vagococcus allomyrinae</name>
    <dbReference type="NCBI Taxonomy" id="2794353"/>
    <lineage>
        <taxon>Bacteria</taxon>
        <taxon>Bacillati</taxon>
        <taxon>Bacillota</taxon>
        <taxon>Bacilli</taxon>
        <taxon>Lactobacillales</taxon>
        <taxon>Enterococcaceae</taxon>
        <taxon>Vagococcus</taxon>
    </lineage>
</organism>
<dbReference type="SUPFAM" id="SSF46689">
    <property type="entry name" value="Homeodomain-like"/>
    <property type="match status" value="1"/>
</dbReference>
<evidence type="ECO:0000256" key="2">
    <source>
        <dbReference type="PROSITE-ProRule" id="PRU00335"/>
    </source>
</evidence>
<evidence type="ECO:0000313" key="5">
    <source>
        <dbReference type="Proteomes" id="UP000674938"/>
    </source>
</evidence>
<feature type="domain" description="HTH tetR-type" evidence="3">
    <location>
        <begin position="6"/>
        <end position="66"/>
    </location>
</feature>
<dbReference type="Proteomes" id="UP000674938">
    <property type="component" value="Unassembled WGS sequence"/>
</dbReference>
<dbReference type="Gene3D" id="1.10.357.10">
    <property type="entry name" value="Tetracycline Repressor, domain 2"/>
    <property type="match status" value="1"/>
</dbReference>
<comment type="caution">
    <text evidence="4">The sequence shown here is derived from an EMBL/GenBank/DDBJ whole genome shotgun (WGS) entry which is preliminary data.</text>
</comment>
<dbReference type="InterPro" id="IPR001647">
    <property type="entry name" value="HTH_TetR"/>
</dbReference>
<dbReference type="RefSeq" id="WP_209531500.1">
    <property type="nucleotide sequence ID" value="NZ_JAEEGA010000018.1"/>
</dbReference>
<evidence type="ECO:0000313" key="4">
    <source>
        <dbReference type="EMBL" id="MBP1043687.1"/>
    </source>
</evidence>